<name>A0A382LYR8_9ZZZZ</name>
<sequence length="46" mass="5577">MYPTQLVSVCMKQRWDIAVTHNWIGISDRIFMHFRPLNLPFIEEKN</sequence>
<proteinExistence type="predicted"/>
<gene>
    <name evidence="1" type="ORF">METZ01_LOCUS294482</name>
</gene>
<dbReference type="EMBL" id="UINC01090037">
    <property type="protein sequence ID" value="SVC41628.1"/>
    <property type="molecule type" value="Genomic_DNA"/>
</dbReference>
<dbReference type="AlphaFoldDB" id="A0A382LYR8"/>
<organism evidence="1">
    <name type="scientific">marine metagenome</name>
    <dbReference type="NCBI Taxonomy" id="408172"/>
    <lineage>
        <taxon>unclassified sequences</taxon>
        <taxon>metagenomes</taxon>
        <taxon>ecological metagenomes</taxon>
    </lineage>
</organism>
<feature type="non-terminal residue" evidence="1">
    <location>
        <position position="46"/>
    </location>
</feature>
<accession>A0A382LYR8</accession>
<protein>
    <submittedName>
        <fullName evidence="1">Uncharacterized protein</fullName>
    </submittedName>
</protein>
<evidence type="ECO:0000313" key="1">
    <source>
        <dbReference type="EMBL" id="SVC41628.1"/>
    </source>
</evidence>
<reference evidence="1" key="1">
    <citation type="submission" date="2018-05" db="EMBL/GenBank/DDBJ databases">
        <authorList>
            <person name="Lanie J.A."/>
            <person name="Ng W.-L."/>
            <person name="Kazmierczak K.M."/>
            <person name="Andrzejewski T.M."/>
            <person name="Davidsen T.M."/>
            <person name="Wayne K.J."/>
            <person name="Tettelin H."/>
            <person name="Glass J.I."/>
            <person name="Rusch D."/>
            <person name="Podicherti R."/>
            <person name="Tsui H.-C.T."/>
            <person name="Winkler M.E."/>
        </authorList>
    </citation>
    <scope>NUCLEOTIDE SEQUENCE</scope>
</reference>